<dbReference type="GeneID" id="108565176"/>
<proteinExistence type="predicted"/>
<feature type="compositionally biased region" description="Low complexity" evidence="1">
    <location>
        <begin position="555"/>
        <end position="574"/>
    </location>
</feature>
<dbReference type="Proteomes" id="UP000695000">
    <property type="component" value="Unplaced"/>
</dbReference>
<feature type="region of interest" description="Disordered" evidence="1">
    <location>
        <begin position="1562"/>
        <end position="1628"/>
    </location>
</feature>
<feature type="compositionally biased region" description="Basic and acidic residues" evidence="1">
    <location>
        <begin position="509"/>
        <end position="526"/>
    </location>
</feature>
<feature type="chain" id="PRO_5047118792" evidence="2">
    <location>
        <begin position="20"/>
        <end position="1706"/>
    </location>
</feature>
<feature type="region of interest" description="Disordered" evidence="1">
    <location>
        <begin position="161"/>
        <end position="355"/>
    </location>
</feature>
<feature type="compositionally biased region" description="Low complexity" evidence="1">
    <location>
        <begin position="412"/>
        <end position="421"/>
    </location>
</feature>
<reference evidence="4" key="1">
    <citation type="submission" date="2025-08" db="UniProtKB">
        <authorList>
            <consortium name="RefSeq"/>
        </authorList>
    </citation>
    <scope>IDENTIFICATION</scope>
    <source>
        <tissue evidence="4">Whole Larva</tissue>
    </source>
</reference>
<protein>
    <submittedName>
        <fullName evidence="4">Mucin-2-like</fullName>
    </submittedName>
</protein>
<evidence type="ECO:0000256" key="2">
    <source>
        <dbReference type="SAM" id="SignalP"/>
    </source>
</evidence>
<feature type="region of interest" description="Disordered" evidence="1">
    <location>
        <begin position="470"/>
        <end position="589"/>
    </location>
</feature>
<evidence type="ECO:0000313" key="3">
    <source>
        <dbReference type="Proteomes" id="UP000695000"/>
    </source>
</evidence>
<feature type="compositionally biased region" description="Polar residues" evidence="1">
    <location>
        <begin position="282"/>
        <end position="291"/>
    </location>
</feature>
<feature type="compositionally biased region" description="Basic residues" evidence="1">
    <location>
        <begin position="575"/>
        <end position="587"/>
    </location>
</feature>
<organism evidence="3 4">
    <name type="scientific">Nicrophorus vespilloides</name>
    <name type="common">Boreal carrion beetle</name>
    <dbReference type="NCBI Taxonomy" id="110193"/>
    <lineage>
        <taxon>Eukaryota</taxon>
        <taxon>Metazoa</taxon>
        <taxon>Ecdysozoa</taxon>
        <taxon>Arthropoda</taxon>
        <taxon>Hexapoda</taxon>
        <taxon>Insecta</taxon>
        <taxon>Pterygota</taxon>
        <taxon>Neoptera</taxon>
        <taxon>Endopterygota</taxon>
        <taxon>Coleoptera</taxon>
        <taxon>Polyphaga</taxon>
        <taxon>Staphyliniformia</taxon>
        <taxon>Silphidae</taxon>
        <taxon>Nicrophorinae</taxon>
        <taxon>Nicrophorus</taxon>
    </lineage>
</organism>
<accession>A0ABM1MZI0</accession>
<dbReference type="RefSeq" id="XP_017779980.1">
    <property type="nucleotide sequence ID" value="XM_017924491.1"/>
</dbReference>
<feature type="compositionally biased region" description="Low complexity" evidence="1">
    <location>
        <begin position="528"/>
        <end position="545"/>
    </location>
</feature>
<feature type="compositionally biased region" description="Basic and acidic residues" evidence="1">
    <location>
        <begin position="784"/>
        <end position="794"/>
    </location>
</feature>
<feature type="compositionally biased region" description="Low complexity" evidence="1">
    <location>
        <begin position="663"/>
        <end position="710"/>
    </location>
</feature>
<feature type="compositionally biased region" description="Basic and acidic residues" evidence="1">
    <location>
        <begin position="263"/>
        <end position="281"/>
    </location>
</feature>
<feature type="compositionally biased region" description="Polar residues" evidence="1">
    <location>
        <begin position="1562"/>
        <end position="1586"/>
    </location>
</feature>
<gene>
    <name evidence="4" type="primary">LOC108565176</name>
</gene>
<feature type="region of interest" description="Disordered" evidence="1">
    <location>
        <begin position="123"/>
        <end position="147"/>
    </location>
</feature>
<keyword evidence="2" id="KW-0732">Signal</keyword>
<feature type="region of interest" description="Disordered" evidence="1">
    <location>
        <begin position="376"/>
        <end position="425"/>
    </location>
</feature>
<sequence length="1706" mass="186453">MRTALIVATLFVVAASISAQRRPTKIDATDAAEVTQRAVRGRGRARFVKTPEFAQAVTEQERTTPKVAKKQNAPIARRLYEVEEVVDDIPETTRRIAKPRVITETKFEATNAPKTKLFEPAPVAAETAPPEESIKPFNDVPEKELPEDVDITTMQLEMDEVEKISSTSSSTTTTTTTPAPSTEASSSRRGSNLRRGQRPALTTESVPTAARTRTRVRTNRKQEDSSESTTSSSRTNFRAGRRRPEKETLRGRGPSILENEEEVSAKPRNERRTGSQRRKVEVSTTTEQIEPQKTRSRTSTSRGRKTETQAAASTRQPSRRRINTRPDNVKESVKTVEASTTPRPERSSRGRSRARFNVVDETKLEVLPLFEAEPKVVPRTSSRRGRTRAPVDEFVASSTVENPIRHAPPPTSTSRSVTISSRQNKITTETKQVTEKPITKETVQSEVSEVISTRKVMRRKKVEVKKKLLDRGTTKSEVQLTNVKSKDDSDEVDDTDNYPPQFKALIQAKTKEEKGKKASRIAHTERIVASVPTVAPKPSSSSTTPSRKERVTQRSTTASTTISTTTTSTTISPPTKKHTSTKSRKPLRYSTESVITPIKTVTANYPSVVPTTTGPPPAKKATTAKLRKPLKHSNEFENIPIGAFKTSTAIYPSIPPTPVITFRSSSQRSQPRSSLRTSQKPSSTTTNIPSTSSTTTSTTTTSTTTIRPSTAAVLPSSSPIPFNVEDDENELVATPKTPRRRFSTKRREYKPDAPLKLRIDQPEVTSKRPATRKTSGRYHARFVAKSEDSVEKTSPKPSSRPTFTRKSIKHEERKPIPRSNKIDGNTQLPQVTVKKANRYSSRYRGETRSTPVRASTATPVYVPTVPTITPSGQQVRGIQGELDGFPVISIDEPVNSLYSDNLISENATNLVPDGGKNDQSKPVSIIERIINSITSISTTTKPGEEKDGASSKGVTESSAILKIASKKPTLEQTTTKVAEVTTEKPTTIIERILSSLSAIQATDHVSSRINTEDADNEINAAEAATTKAAEATTATQAPTTEAATTTMKIITTTEAATTVKATEPAPITTTYRTTTFNPYTTTDLASFISQFLSTLRPVYTPTTTYVPTTFAPTTPFVSTTYNDNIIKDTAPTVTITARSRTTARLTTQPPSTTPIPTTTPMPTTTTTQPPTTTELPTTTTMPTTTRMITTTTEAPTTTPIRTTTTLPPTTTHIPSKRRLETTTGAPIRRRSTLPPSTTTYLPTTTYISTTTFVPTTKLGFKPEDVDLDDLVKKSNKKLSDQQLKDLEALKALEREQAAILKQLSFLTNLNFGGQQPKLTTKQPKLSTPSSLASRILSFAAERDKETTTTFRPPVETTTNPGVTIVEALSTSRQPKRIAAVDSKNEIESIIKQLNDNGVTSVTNPTIVSTYGKSQEAILAAILKERGIEPSTPKSLGDQIRQNHLFNEPTTTRRPRITTQRPPGRLAQGLNWILNALAPPPSTRRPKPKPRPRPVVVTTTEYEELIRESTDSTPVYVETTTRGKRPVNALSDAELANLIAQLEAIQKDPAKVRNLDLTPFKNLQNPTDQGTKNVEIISSGSSGSNKVTRAPKAYSGSQRIRASTINSIEEDPTTRPPRVVTTTQEVHTRPVTRGSRITLPPVSLDPVPGVNDNSPMVGGNFLNAAVNVTRAISTFLGSAIQGAAQSFQTMIGSGSRGVGGYFEGSRG</sequence>
<evidence type="ECO:0000256" key="1">
    <source>
        <dbReference type="SAM" id="MobiDB-lite"/>
    </source>
</evidence>
<feature type="compositionally biased region" description="Basic and acidic residues" evidence="1">
    <location>
        <begin position="745"/>
        <end position="761"/>
    </location>
</feature>
<keyword evidence="3" id="KW-1185">Reference proteome</keyword>
<feature type="compositionally biased region" description="Polar residues" evidence="1">
    <location>
        <begin position="1594"/>
        <end position="1606"/>
    </location>
</feature>
<feature type="compositionally biased region" description="Basic residues" evidence="1">
    <location>
        <begin position="769"/>
        <end position="782"/>
    </location>
</feature>
<feature type="compositionally biased region" description="Low complexity" evidence="1">
    <location>
        <begin position="165"/>
        <end position="190"/>
    </location>
</feature>
<feature type="compositionally biased region" description="Low complexity" evidence="1">
    <location>
        <begin position="1160"/>
        <end position="1179"/>
    </location>
</feature>
<feature type="signal peptide" evidence="2">
    <location>
        <begin position="1"/>
        <end position="19"/>
    </location>
</feature>
<feature type="region of interest" description="Disordered" evidence="1">
    <location>
        <begin position="1142"/>
        <end position="1179"/>
    </location>
</feature>
<feature type="compositionally biased region" description="Polar residues" evidence="1">
    <location>
        <begin position="795"/>
        <end position="805"/>
    </location>
</feature>
<feature type="region of interest" description="Disordered" evidence="1">
    <location>
        <begin position="659"/>
        <end position="825"/>
    </location>
</feature>
<name>A0ABM1MZI0_NICVS</name>
<evidence type="ECO:0000313" key="4">
    <source>
        <dbReference type="RefSeq" id="XP_017779980.1"/>
    </source>
</evidence>